<gene>
    <name evidence="2" type="ORF">MCOS_LOCUS4018</name>
</gene>
<sequence>MTLGLPMTALACTGWMGQVWTSCAHAGTRRVLIGSCMSVTPRACAHTNAVRVPPLAVLIAYAQSSLSSPTSFSIETSSRMCILICSPL</sequence>
<dbReference type="AlphaFoldDB" id="A0A0R3UAR9"/>
<dbReference type="Proteomes" id="UP000267029">
    <property type="component" value="Unassembled WGS sequence"/>
</dbReference>
<name>A0A0R3UAR9_MESCO</name>
<proteinExistence type="predicted"/>
<evidence type="ECO:0000256" key="1">
    <source>
        <dbReference type="SAM" id="SignalP"/>
    </source>
</evidence>
<evidence type="ECO:0000313" key="2">
    <source>
        <dbReference type="EMBL" id="VDD78015.1"/>
    </source>
</evidence>
<evidence type="ECO:0000313" key="3">
    <source>
        <dbReference type="Proteomes" id="UP000267029"/>
    </source>
</evidence>
<keyword evidence="3" id="KW-1185">Reference proteome</keyword>
<dbReference type="EMBL" id="UXSR01001190">
    <property type="protein sequence ID" value="VDD78015.1"/>
    <property type="molecule type" value="Genomic_DNA"/>
</dbReference>
<reference evidence="2 3" key="2">
    <citation type="submission" date="2018-10" db="EMBL/GenBank/DDBJ databases">
        <authorList>
            <consortium name="Pathogen Informatics"/>
        </authorList>
    </citation>
    <scope>NUCLEOTIDE SEQUENCE [LARGE SCALE GENOMIC DNA]</scope>
</reference>
<feature type="chain" id="PRO_5043132232" evidence="1">
    <location>
        <begin position="22"/>
        <end position="88"/>
    </location>
</feature>
<organism evidence="4">
    <name type="scientific">Mesocestoides corti</name>
    <name type="common">Flatworm</name>
    <dbReference type="NCBI Taxonomy" id="53468"/>
    <lineage>
        <taxon>Eukaryota</taxon>
        <taxon>Metazoa</taxon>
        <taxon>Spiralia</taxon>
        <taxon>Lophotrochozoa</taxon>
        <taxon>Platyhelminthes</taxon>
        <taxon>Cestoda</taxon>
        <taxon>Eucestoda</taxon>
        <taxon>Cyclophyllidea</taxon>
        <taxon>Mesocestoididae</taxon>
        <taxon>Mesocestoides</taxon>
    </lineage>
</organism>
<keyword evidence="1" id="KW-0732">Signal</keyword>
<feature type="signal peptide" evidence="1">
    <location>
        <begin position="1"/>
        <end position="21"/>
    </location>
</feature>
<accession>A0A0R3UAR9</accession>
<reference evidence="4" key="1">
    <citation type="submission" date="2017-02" db="UniProtKB">
        <authorList>
            <consortium name="WormBaseParasite"/>
        </authorList>
    </citation>
    <scope>IDENTIFICATION</scope>
</reference>
<protein>
    <submittedName>
        <fullName evidence="4">Secreted protein</fullName>
    </submittedName>
</protein>
<dbReference type="WBParaSite" id="MCOS_0000401701-mRNA-1">
    <property type="protein sequence ID" value="MCOS_0000401701-mRNA-1"/>
    <property type="gene ID" value="MCOS_0000401701"/>
</dbReference>
<evidence type="ECO:0000313" key="4">
    <source>
        <dbReference type="WBParaSite" id="MCOS_0000401701-mRNA-1"/>
    </source>
</evidence>